<protein>
    <recommendedName>
        <fullName evidence="3">Translational initiation factor 1</fullName>
    </recommendedName>
</protein>
<evidence type="ECO:0000313" key="2">
    <source>
        <dbReference type="Proteomes" id="UP001497382"/>
    </source>
</evidence>
<reference evidence="1 2" key="1">
    <citation type="submission" date="2024-04" db="EMBL/GenBank/DDBJ databases">
        <authorList>
            <person name="Rising A."/>
            <person name="Reimegard J."/>
            <person name="Sonavane S."/>
            <person name="Akerstrom W."/>
            <person name="Nylinder S."/>
            <person name="Hedman E."/>
            <person name="Kallberg Y."/>
        </authorList>
    </citation>
    <scope>NUCLEOTIDE SEQUENCE [LARGE SCALE GENOMIC DNA]</scope>
</reference>
<dbReference type="AlphaFoldDB" id="A0AAV1ZVL6"/>
<organism evidence="1 2">
    <name type="scientific">Larinioides sclopetarius</name>
    <dbReference type="NCBI Taxonomy" id="280406"/>
    <lineage>
        <taxon>Eukaryota</taxon>
        <taxon>Metazoa</taxon>
        <taxon>Ecdysozoa</taxon>
        <taxon>Arthropoda</taxon>
        <taxon>Chelicerata</taxon>
        <taxon>Arachnida</taxon>
        <taxon>Araneae</taxon>
        <taxon>Araneomorphae</taxon>
        <taxon>Entelegynae</taxon>
        <taxon>Araneoidea</taxon>
        <taxon>Araneidae</taxon>
        <taxon>Larinioides</taxon>
    </lineage>
</organism>
<keyword evidence="2" id="KW-1185">Reference proteome</keyword>
<accession>A0AAV1ZVL6</accession>
<evidence type="ECO:0000313" key="1">
    <source>
        <dbReference type="EMBL" id="CAL1274436.1"/>
    </source>
</evidence>
<name>A0AAV1ZVL6_9ARAC</name>
<sequence length="40" mass="4685">MSKPVQFIEHEINVTLLNRSIRDDTPEKVGYIPLRLIPDH</sequence>
<dbReference type="EMBL" id="CAXIEN010000077">
    <property type="protein sequence ID" value="CAL1274436.1"/>
    <property type="molecule type" value="Genomic_DNA"/>
</dbReference>
<proteinExistence type="predicted"/>
<evidence type="ECO:0008006" key="3">
    <source>
        <dbReference type="Google" id="ProtNLM"/>
    </source>
</evidence>
<comment type="caution">
    <text evidence="1">The sequence shown here is derived from an EMBL/GenBank/DDBJ whole genome shotgun (WGS) entry which is preliminary data.</text>
</comment>
<dbReference type="Proteomes" id="UP001497382">
    <property type="component" value="Unassembled WGS sequence"/>
</dbReference>
<gene>
    <name evidence="1" type="ORF">LARSCL_LOCUS7462</name>
</gene>